<comment type="caution">
    <text evidence="1">The sequence shown here is derived from an EMBL/GenBank/DDBJ whole genome shotgun (WGS) entry which is preliminary data.</text>
</comment>
<dbReference type="CDD" id="cd12952">
    <property type="entry name" value="MMP_ACEL2062"/>
    <property type="match status" value="1"/>
</dbReference>
<gene>
    <name evidence="1" type="ORF">RIL96_12230</name>
</gene>
<protein>
    <submittedName>
        <fullName evidence="1">Metallopeptidase family protein</fullName>
    </submittedName>
</protein>
<dbReference type="InterPro" id="IPR010428">
    <property type="entry name" value="Zincin_1"/>
</dbReference>
<sequence length="121" mass="13642">MRPQMSDEEFDAAVEDALTQIPEALAAKVDNVVIFVEDRYTPRPGEPADTVLLGLYEGIPLTERGGEPWSMPDQITLYKESILDICSSRQEVIEQVQITMVHEIAHFFGIDDQTLHRLGWG</sequence>
<dbReference type="Proteomes" id="UP001251870">
    <property type="component" value="Unassembled WGS sequence"/>
</dbReference>
<evidence type="ECO:0000313" key="2">
    <source>
        <dbReference type="Proteomes" id="UP001251870"/>
    </source>
</evidence>
<dbReference type="RefSeq" id="WP_310549311.1">
    <property type="nucleotide sequence ID" value="NZ_JAVKGR010000022.1"/>
</dbReference>
<dbReference type="SUPFAM" id="SSF55486">
    <property type="entry name" value="Metalloproteases ('zincins'), catalytic domain"/>
    <property type="match status" value="1"/>
</dbReference>
<proteinExistence type="predicted"/>
<evidence type="ECO:0000313" key="1">
    <source>
        <dbReference type="EMBL" id="MDR8020329.1"/>
    </source>
</evidence>
<keyword evidence="2" id="KW-1185">Reference proteome</keyword>
<dbReference type="Pfam" id="PF06262">
    <property type="entry name" value="Zincin_1"/>
    <property type="match status" value="1"/>
</dbReference>
<dbReference type="InterPro" id="IPR038555">
    <property type="entry name" value="Zincin_1_sf"/>
</dbReference>
<accession>A0ABU2DUZ0</accession>
<name>A0ABU2DUZ0_9MICC</name>
<reference evidence="1 2" key="1">
    <citation type="submission" date="2023-09" db="EMBL/GenBank/DDBJ databases">
        <title>Description of three actinobacteria isolated from air of manufacturing shop in a pharmaceutical factory.</title>
        <authorList>
            <person name="Zhang D.-F."/>
        </authorList>
    </citation>
    <scope>NUCLEOTIDE SEQUENCE [LARGE SCALE GENOMIC DNA]</scope>
    <source>
        <strain evidence="1 2">LY-0111</strain>
    </source>
</reference>
<dbReference type="Gene3D" id="3.30.2010.20">
    <property type="match status" value="1"/>
</dbReference>
<dbReference type="EMBL" id="JAVKGR010000022">
    <property type="protein sequence ID" value="MDR8020329.1"/>
    <property type="molecule type" value="Genomic_DNA"/>
</dbReference>
<organism evidence="1 2">
    <name type="scientific">Nesterenkonia aerolata</name>
    <dbReference type="NCBI Taxonomy" id="3074079"/>
    <lineage>
        <taxon>Bacteria</taxon>
        <taxon>Bacillati</taxon>
        <taxon>Actinomycetota</taxon>
        <taxon>Actinomycetes</taxon>
        <taxon>Micrococcales</taxon>
        <taxon>Micrococcaceae</taxon>
        <taxon>Nesterenkonia</taxon>
    </lineage>
</organism>